<sequence>MQGLNAFVIVFTLQALAGMWINSFIVAVSCMAWFKKKSMNSNEKILLFLGCFRFWYLCATWIYIIISVLFSQHLLGRGVSLAFAISLCFLNSSNLWTSACLYAFYCIKIANFRHHFFIFLKAKIDRIVPWLLLSSVVLSLLNCSPFLEVTDEENNTSTNFTTHGIFWKVNKEIREHFHTIILICTSGFSMAFITVTFSAFLLLFSLCRHKHKMQNSSARSLSTDAHIKAMKSLLSFFFIYCINYIILMSTVYYNNENNLLTLLLLVLQYAFPVVHSLILIFSNPKLERIVLGILPCAKCKDCTRKPTKTLMLCSSVQVLPSLMESSGHCG</sequence>
<feature type="transmembrane region" description="Helical" evidence="13">
    <location>
        <begin position="6"/>
        <end position="34"/>
    </location>
</feature>
<evidence type="ECO:0000256" key="4">
    <source>
        <dbReference type="ARBA" id="ARBA00022606"/>
    </source>
</evidence>
<comment type="subcellular location">
    <subcellularLocation>
        <location evidence="1 12">Membrane</location>
        <topology evidence="1 12">Multi-pass membrane protein</topology>
    </subcellularLocation>
</comment>
<keyword evidence="9 12" id="KW-0675">Receptor</keyword>
<evidence type="ECO:0000313" key="14">
    <source>
        <dbReference type="Ensembl" id="ENSMGAP00000025871.1"/>
    </source>
</evidence>
<keyword evidence="4 12" id="KW-0716">Sensory transduction</keyword>
<evidence type="ECO:0000256" key="6">
    <source>
        <dbReference type="ARBA" id="ARBA00022989"/>
    </source>
</evidence>
<feature type="transmembrane region" description="Helical" evidence="13">
    <location>
        <begin position="180"/>
        <end position="204"/>
    </location>
</feature>
<dbReference type="Ensembl" id="ENSMGAT00000020309.2">
    <property type="protein sequence ID" value="ENSMGAP00000025871.1"/>
    <property type="gene ID" value="ENSMGAG00000017406.2"/>
</dbReference>
<dbReference type="GeneTree" id="ENSGT01150000286961"/>
<evidence type="ECO:0000256" key="10">
    <source>
        <dbReference type="ARBA" id="ARBA00023224"/>
    </source>
</evidence>
<feature type="transmembrane region" description="Helical" evidence="13">
    <location>
        <begin position="82"/>
        <end position="107"/>
    </location>
</feature>
<dbReference type="GO" id="GO:0033038">
    <property type="term" value="F:bitter taste receptor activity"/>
    <property type="evidence" value="ECO:0007669"/>
    <property type="project" value="InterPro"/>
</dbReference>
<proteinExistence type="inferred from homology"/>
<keyword evidence="6 13" id="KW-1133">Transmembrane helix</keyword>
<name>A0A803Y274_MELGA</name>
<feature type="transmembrane region" description="Helical" evidence="13">
    <location>
        <begin position="127"/>
        <end position="147"/>
    </location>
</feature>
<evidence type="ECO:0000256" key="8">
    <source>
        <dbReference type="ARBA" id="ARBA00023136"/>
    </source>
</evidence>
<keyword evidence="15" id="KW-1185">Reference proteome</keyword>
<evidence type="ECO:0000313" key="15">
    <source>
        <dbReference type="Proteomes" id="UP000001645"/>
    </source>
</evidence>
<dbReference type="Gene3D" id="1.20.1070.10">
    <property type="entry name" value="Rhodopsin 7-helix transmembrane proteins"/>
    <property type="match status" value="1"/>
</dbReference>
<evidence type="ECO:0000256" key="2">
    <source>
        <dbReference type="ARBA" id="ARBA00007376"/>
    </source>
</evidence>
<accession>A0A803Y274</accession>
<evidence type="ECO:0000256" key="12">
    <source>
        <dbReference type="RuleBase" id="RU004424"/>
    </source>
</evidence>
<keyword evidence="5 12" id="KW-0812">Transmembrane</keyword>
<dbReference type="PANTHER" id="PTHR11394:SF47">
    <property type="entry name" value="TASTE RECEPTOR TYPE 2 MEMBER 40"/>
    <property type="match status" value="1"/>
</dbReference>
<feature type="transmembrane region" description="Helical" evidence="13">
    <location>
        <begin position="259"/>
        <end position="281"/>
    </location>
</feature>
<gene>
    <name evidence="14" type="primary">LOC100550893</name>
</gene>
<evidence type="ECO:0000256" key="5">
    <source>
        <dbReference type="ARBA" id="ARBA00022692"/>
    </source>
</evidence>
<dbReference type="AlphaFoldDB" id="A0A803Y274"/>
<evidence type="ECO:0000256" key="9">
    <source>
        <dbReference type="ARBA" id="ARBA00023170"/>
    </source>
</evidence>
<evidence type="ECO:0000256" key="7">
    <source>
        <dbReference type="ARBA" id="ARBA00023040"/>
    </source>
</evidence>
<keyword evidence="10 12" id="KW-0807">Transducer</keyword>
<dbReference type="GO" id="GO:0016020">
    <property type="term" value="C:membrane"/>
    <property type="evidence" value="ECO:0007669"/>
    <property type="project" value="UniProtKB-SubCell"/>
</dbReference>
<feature type="transmembrane region" description="Helical" evidence="13">
    <location>
        <begin position="233"/>
        <end position="253"/>
    </location>
</feature>
<evidence type="ECO:0000256" key="13">
    <source>
        <dbReference type="SAM" id="Phobius"/>
    </source>
</evidence>
<keyword evidence="7 12" id="KW-0297">G-protein coupled receptor</keyword>
<reference evidence="14 15" key="1">
    <citation type="journal article" date="2010" name="PLoS Biol.">
        <title>Multi-platform next-generation sequencing of the domestic turkey (Meleagris gallopavo): genome assembly and analysis.</title>
        <authorList>
            <person name="Dalloul R.A."/>
            <person name="Long J.A."/>
            <person name="Zimin A.V."/>
            <person name="Aslam L."/>
            <person name="Beal K."/>
            <person name="Blomberg L.A."/>
            <person name="Bouffard P."/>
            <person name="Burt D.W."/>
            <person name="Crasta O."/>
            <person name="Crooijmans R.P."/>
            <person name="Cooper K."/>
            <person name="Coulombe R.A."/>
            <person name="De S."/>
            <person name="Delany M.E."/>
            <person name="Dodgson J.B."/>
            <person name="Dong J.J."/>
            <person name="Evans C."/>
            <person name="Frederickson K.M."/>
            <person name="Flicek P."/>
            <person name="Florea L."/>
            <person name="Folkerts O."/>
            <person name="Groenen M.A."/>
            <person name="Harkins T.T."/>
            <person name="Herrero J."/>
            <person name="Hoffmann S."/>
            <person name="Megens H.J."/>
            <person name="Jiang A."/>
            <person name="de Jong P."/>
            <person name="Kaiser P."/>
            <person name="Kim H."/>
            <person name="Kim K.W."/>
            <person name="Kim S."/>
            <person name="Langenberger D."/>
            <person name="Lee M.K."/>
            <person name="Lee T."/>
            <person name="Mane S."/>
            <person name="Marcais G."/>
            <person name="Marz M."/>
            <person name="McElroy A.P."/>
            <person name="Modise T."/>
            <person name="Nefedov M."/>
            <person name="Notredame C."/>
            <person name="Paton I.R."/>
            <person name="Payne W.S."/>
            <person name="Pertea G."/>
            <person name="Prickett D."/>
            <person name="Puiu D."/>
            <person name="Qioa D."/>
            <person name="Raineri E."/>
            <person name="Ruffier M."/>
            <person name="Salzberg S.L."/>
            <person name="Schatz M.C."/>
            <person name="Scheuring C."/>
            <person name="Schmidt C.J."/>
            <person name="Schroeder S."/>
            <person name="Searle S.M."/>
            <person name="Smith E.J."/>
            <person name="Smith J."/>
            <person name="Sonstegard T.S."/>
            <person name="Stadler P.F."/>
            <person name="Tafer H."/>
            <person name="Tu Z.J."/>
            <person name="Van Tassell C.P."/>
            <person name="Vilella A.J."/>
            <person name="Williams K.P."/>
            <person name="Yorke J.A."/>
            <person name="Zhang L."/>
            <person name="Zhang H.B."/>
            <person name="Zhang X."/>
            <person name="Zhang Y."/>
            <person name="Reed K.M."/>
        </authorList>
    </citation>
    <scope>NUCLEOTIDE SEQUENCE [LARGE SCALE GENOMIC DNA]</scope>
</reference>
<dbReference type="InterPro" id="IPR007960">
    <property type="entry name" value="TAS2R"/>
</dbReference>
<evidence type="ECO:0000256" key="11">
    <source>
        <dbReference type="RuleBase" id="RU004423"/>
    </source>
</evidence>
<evidence type="ECO:0000256" key="1">
    <source>
        <dbReference type="ARBA" id="ARBA00004141"/>
    </source>
</evidence>
<keyword evidence="8 12" id="KW-0472">Membrane</keyword>
<dbReference type="FunFam" id="1.20.1070.10:FF:000055">
    <property type="entry name" value="Taste receptor type 2"/>
    <property type="match status" value="1"/>
</dbReference>
<dbReference type="GO" id="GO:0004930">
    <property type="term" value="F:G protein-coupled receptor activity"/>
    <property type="evidence" value="ECO:0007669"/>
    <property type="project" value="UniProtKB-KW"/>
</dbReference>
<organism evidence="14 15">
    <name type="scientific">Meleagris gallopavo</name>
    <name type="common">Wild turkey</name>
    <dbReference type="NCBI Taxonomy" id="9103"/>
    <lineage>
        <taxon>Eukaryota</taxon>
        <taxon>Metazoa</taxon>
        <taxon>Chordata</taxon>
        <taxon>Craniata</taxon>
        <taxon>Vertebrata</taxon>
        <taxon>Euteleostomi</taxon>
        <taxon>Archelosauria</taxon>
        <taxon>Archosauria</taxon>
        <taxon>Dinosauria</taxon>
        <taxon>Saurischia</taxon>
        <taxon>Theropoda</taxon>
        <taxon>Coelurosauria</taxon>
        <taxon>Aves</taxon>
        <taxon>Neognathae</taxon>
        <taxon>Galloanserae</taxon>
        <taxon>Galliformes</taxon>
        <taxon>Phasianidae</taxon>
        <taxon>Meleagridinae</taxon>
        <taxon>Meleagris</taxon>
    </lineage>
</organism>
<reference evidence="14" key="2">
    <citation type="submission" date="2025-08" db="UniProtKB">
        <authorList>
            <consortium name="Ensembl"/>
        </authorList>
    </citation>
    <scope>IDENTIFICATION</scope>
</reference>
<protein>
    <recommendedName>
        <fullName evidence="12">Taste receptor type 2</fullName>
    </recommendedName>
</protein>
<dbReference type="SUPFAM" id="SSF81321">
    <property type="entry name" value="Family A G protein-coupled receptor-like"/>
    <property type="match status" value="1"/>
</dbReference>
<evidence type="ECO:0000256" key="3">
    <source>
        <dbReference type="ARBA" id="ARBA00022480"/>
    </source>
</evidence>
<feature type="transmembrane region" description="Helical" evidence="13">
    <location>
        <begin position="46"/>
        <end position="70"/>
    </location>
</feature>
<dbReference type="CDD" id="cd13950">
    <property type="entry name" value="7tm_TAS2R"/>
    <property type="match status" value="1"/>
</dbReference>
<dbReference type="PANTHER" id="PTHR11394">
    <property type="entry name" value="TASTE RECEPTOR TYPE 2"/>
    <property type="match status" value="1"/>
</dbReference>
<dbReference type="Proteomes" id="UP000001645">
    <property type="component" value="Chromosome 2"/>
</dbReference>
<dbReference type="InParanoid" id="A0A803Y274"/>
<comment type="similarity">
    <text evidence="2 11">Belongs to the G-protein coupled receptor T2R family.</text>
</comment>
<dbReference type="Pfam" id="PF05296">
    <property type="entry name" value="TAS2R"/>
    <property type="match status" value="1"/>
</dbReference>
<keyword evidence="3 12" id="KW-0919">Taste</keyword>
<reference evidence="14" key="3">
    <citation type="submission" date="2025-09" db="UniProtKB">
        <authorList>
            <consortium name="Ensembl"/>
        </authorList>
    </citation>
    <scope>IDENTIFICATION</scope>
</reference>